<dbReference type="AlphaFoldDB" id="A0A7W7QV40"/>
<sequence length="209" mass="22845">MDIRPISPAHLVEELADRIAAGPRTSWVRVALDGAPAAHPERLAEELVTPLRLRGREVMRVSAADFLRPASLRFEYGKTDPDAFYTDWLDVGALGREVLGPLEPGRSGKVLPTLWDTRIDRATRAPYVTVPPGGVLLLDGALLLGRWLAFDLTVHLWLSPGALARRTAEGERWTLPAYARYEREVGPVGAADVVVRVDDPRHPALAGPG</sequence>
<reference evidence="1 2" key="1">
    <citation type="submission" date="2020-08" db="EMBL/GenBank/DDBJ databases">
        <title>Genomic Encyclopedia of Type Strains, Phase III (KMG-III): the genomes of soil and plant-associated and newly described type strains.</title>
        <authorList>
            <person name="Whitman W."/>
        </authorList>
    </citation>
    <scope>NUCLEOTIDE SEQUENCE [LARGE SCALE GENOMIC DNA]</scope>
    <source>
        <strain evidence="1 2">CECT 8840</strain>
    </source>
</reference>
<dbReference type="Proteomes" id="UP000552644">
    <property type="component" value="Unassembled WGS sequence"/>
</dbReference>
<dbReference type="RefSeq" id="WP_184723702.1">
    <property type="nucleotide sequence ID" value="NZ_JACHJP010000012.1"/>
</dbReference>
<proteinExistence type="predicted"/>
<dbReference type="EMBL" id="JACHJP010000012">
    <property type="protein sequence ID" value="MBB4920134.1"/>
    <property type="molecule type" value="Genomic_DNA"/>
</dbReference>
<accession>A0A7W7QV40</accession>
<evidence type="ECO:0008006" key="3">
    <source>
        <dbReference type="Google" id="ProtNLM"/>
    </source>
</evidence>
<evidence type="ECO:0000313" key="2">
    <source>
        <dbReference type="Proteomes" id="UP000552644"/>
    </source>
</evidence>
<evidence type="ECO:0000313" key="1">
    <source>
        <dbReference type="EMBL" id="MBB4920134.1"/>
    </source>
</evidence>
<name>A0A7W7QV40_9ACTN</name>
<protein>
    <recommendedName>
        <fullName evidence="3">Uridine kinase</fullName>
    </recommendedName>
</protein>
<keyword evidence="2" id="KW-1185">Reference proteome</keyword>
<dbReference type="InterPro" id="IPR027417">
    <property type="entry name" value="P-loop_NTPase"/>
</dbReference>
<gene>
    <name evidence="1" type="ORF">FHS44_007278</name>
</gene>
<dbReference type="Gene3D" id="3.40.50.300">
    <property type="entry name" value="P-loop containing nucleotide triphosphate hydrolases"/>
    <property type="match status" value="1"/>
</dbReference>
<comment type="caution">
    <text evidence="1">The sequence shown here is derived from an EMBL/GenBank/DDBJ whole genome shotgun (WGS) entry which is preliminary data.</text>
</comment>
<organism evidence="1 2">
    <name type="scientific">Streptosporangium saharense</name>
    <dbReference type="NCBI Taxonomy" id="1706840"/>
    <lineage>
        <taxon>Bacteria</taxon>
        <taxon>Bacillati</taxon>
        <taxon>Actinomycetota</taxon>
        <taxon>Actinomycetes</taxon>
        <taxon>Streptosporangiales</taxon>
        <taxon>Streptosporangiaceae</taxon>
        <taxon>Streptosporangium</taxon>
    </lineage>
</organism>